<accession>A0A2K3KCJ2</accession>
<feature type="non-terminal residue" evidence="1">
    <location>
        <position position="1"/>
    </location>
</feature>
<dbReference type="Proteomes" id="UP000236291">
    <property type="component" value="Unassembled WGS sequence"/>
</dbReference>
<reference evidence="1 2" key="1">
    <citation type="journal article" date="2014" name="Am. J. Bot.">
        <title>Genome assembly and annotation for red clover (Trifolium pratense; Fabaceae).</title>
        <authorList>
            <person name="Istvanek J."/>
            <person name="Jaros M."/>
            <person name="Krenek A."/>
            <person name="Repkova J."/>
        </authorList>
    </citation>
    <scope>NUCLEOTIDE SEQUENCE [LARGE SCALE GENOMIC DNA]</scope>
    <source>
        <strain evidence="2">cv. Tatra</strain>
        <tissue evidence="1">Young leaves</tissue>
    </source>
</reference>
<dbReference type="EMBL" id="ASHM01091940">
    <property type="protein sequence ID" value="PNX63992.1"/>
    <property type="molecule type" value="Genomic_DNA"/>
</dbReference>
<name>A0A2K3KCJ2_TRIPR</name>
<reference evidence="1 2" key="2">
    <citation type="journal article" date="2017" name="Front. Plant Sci.">
        <title>Gene Classification and Mining of Molecular Markers Useful in Red Clover (Trifolium pratense) Breeding.</title>
        <authorList>
            <person name="Istvanek J."/>
            <person name="Dluhosova J."/>
            <person name="Dluhos P."/>
            <person name="Patkova L."/>
            <person name="Nedelnik J."/>
            <person name="Repkova J."/>
        </authorList>
    </citation>
    <scope>NUCLEOTIDE SEQUENCE [LARGE SCALE GENOMIC DNA]</scope>
    <source>
        <strain evidence="2">cv. Tatra</strain>
        <tissue evidence="1">Young leaves</tissue>
    </source>
</reference>
<evidence type="ECO:0000313" key="1">
    <source>
        <dbReference type="EMBL" id="PNX63992.1"/>
    </source>
</evidence>
<protein>
    <submittedName>
        <fullName evidence="1">Uncharacterized protein</fullName>
    </submittedName>
</protein>
<evidence type="ECO:0000313" key="2">
    <source>
        <dbReference type="Proteomes" id="UP000236291"/>
    </source>
</evidence>
<sequence length="72" mass="8161">LAFVKQADAVEIEKPFTPVDLAISVTIDFDVSARAILDTTQKIVILPDDEFDEVVKTDIQVIKQAWTVMWRN</sequence>
<comment type="caution">
    <text evidence="1">The sequence shown here is derived from an EMBL/GenBank/DDBJ whole genome shotgun (WGS) entry which is preliminary data.</text>
</comment>
<dbReference type="AlphaFoldDB" id="A0A2K3KCJ2"/>
<organism evidence="1 2">
    <name type="scientific">Trifolium pratense</name>
    <name type="common">Red clover</name>
    <dbReference type="NCBI Taxonomy" id="57577"/>
    <lineage>
        <taxon>Eukaryota</taxon>
        <taxon>Viridiplantae</taxon>
        <taxon>Streptophyta</taxon>
        <taxon>Embryophyta</taxon>
        <taxon>Tracheophyta</taxon>
        <taxon>Spermatophyta</taxon>
        <taxon>Magnoliopsida</taxon>
        <taxon>eudicotyledons</taxon>
        <taxon>Gunneridae</taxon>
        <taxon>Pentapetalae</taxon>
        <taxon>rosids</taxon>
        <taxon>fabids</taxon>
        <taxon>Fabales</taxon>
        <taxon>Fabaceae</taxon>
        <taxon>Papilionoideae</taxon>
        <taxon>50 kb inversion clade</taxon>
        <taxon>NPAAA clade</taxon>
        <taxon>Hologalegina</taxon>
        <taxon>IRL clade</taxon>
        <taxon>Trifolieae</taxon>
        <taxon>Trifolium</taxon>
    </lineage>
</organism>
<gene>
    <name evidence="1" type="ORF">L195_g053790</name>
</gene>
<proteinExistence type="predicted"/>